<sequence length="374" mass="43655">MHLEILTDVERHINICKEYWQLSDQGVFAFHVREIADKYGMNVYSVSNLVNKDAFVWFDGVCCERCLTPYHFTSRNQYLIRLRYINTICTNCSEAKRRALNDKKADVIERLRREGKKTQPEISRLTLQSKIYLTSVIQAFGSENLNQLSPLDGYPTYTLSPDKRYDQIIVQYLFDERVILVSSNSSLKAIDLKGDDQFTLHLSKCKFELPFPTEEIVKLMNNFRSEEHLLRFKQSPAFYELCLEVQTQECLAFLKYALTEHQLNFSPGKKTHLVIRECLKYFSVSQIYNLIWRAVKDSVAYYMRCSIGKYQAANSVVGNISKNMERALANGWEISPFRRNYKMPQSSISRLLFNTILGTDDGGFDYPLYQLLDR</sequence>
<evidence type="ECO:0000313" key="1">
    <source>
        <dbReference type="EMBL" id="SUJ05141.1"/>
    </source>
</evidence>
<dbReference type="AlphaFoldDB" id="A0A380BSA5"/>
<protein>
    <submittedName>
        <fullName evidence="1">Uncharacterized protein</fullName>
    </submittedName>
</protein>
<evidence type="ECO:0000313" key="2">
    <source>
        <dbReference type="Proteomes" id="UP000254069"/>
    </source>
</evidence>
<dbReference type="Proteomes" id="UP000254069">
    <property type="component" value="Unassembled WGS sequence"/>
</dbReference>
<reference evidence="1 2" key="1">
    <citation type="submission" date="2018-06" db="EMBL/GenBank/DDBJ databases">
        <authorList>
            <consortium name="Pathogen Informatics"/>
            <person name="Doyle S."/>
        </authorList>
    </citation>
    <scope>NUCLEOTIDE SEQUENCE [LARGE SCALE GENOMIC DNA]</scope>
    <source>
        <strain evidence="1 2">NCTC10738</strain>
    </source>
</reference>
<keyword evidence="2" id="KW-1185">Reference proteome</keyword>
<organism evidence="1 2">
    <name type="scientific">Shewanella algae</name>
    <dbReference type="NCBI Taxonomy" id="38313"/>
    <lineage>
        <taxon>Bacteria</taxon>
        <taxon>Pseudomonadati</taxon>
        <taxon>Pseudomonadota</taxon>
        <taxon>Gammaproteobacteria</taxon>
        <taxon>Alteromonadales</taxon>
        <taxon>Shewanellaceae</taxon>
        <taxon>Shewanella</taxon>
    </lineage>
</organism>
<proteinExistence type="predicted"/>
<dbReference type="RefSeq" id="WP_139190696.1">
    <property type="nucleotide sequence ID" value="NZ_JADZHC010000051.1"/>
</dbReference>
<name>A0A380BSA5_9GAMM</name>
<gene>
    <name evidence="1" type="ORF">NCTC10738_03776</name>
</gene>
<accession>A0A380BSA5</accession>
<dbReference type="EMBL" id="UGYO01000002">
    <property type="protein sequence ID" value="SUJ05141.1"/>
    <property type="molecule type" value="Genomic_DNA"/>
</dbReference>